<protein>
    <submittedName>
        <fullName evidence="1">(salmon louse) hypothetical protein</fullName>
    </submittedName>
</protein>
<name>A0A7R8H9A2_LEPSM</name>
<dbReference type="EMBL" id="HG994584">
    <property type="protein sequence ID" value="CAF2953270.1"/>
    <property type="molecule type" value="Genomic_DNA"/>
</dbReference>
<accession>A0A7R8H9A2</accession>
<reference evidence="1" key="1">
    <citation type="submission" date="2021-02" db="EMBL/GenBank/DDBJ databases">
        <authorList>
            <person name="Bekaert M."/>
        </authorList>
    </citation>
    <scope>NUCLEOTIDE SEQUENCE</scope>
    <source>
        <strain evidence="1">IoA-00</strain>
    </source>
</reference>
<evidence type="ECO:0000313" key="2">
    <source>
        <dbReference type="Proteomes" id="UP000675881"/>
    </source>
</evidence>
<dbReference type="Gene3D" id="2.60.120.820">
    <property type="entry name" value="PHR domain"/>
    <property type="match status" value="1"/>
</dbReference>
<proteinExistence type="predicted"/>
<sequence>MCPLLRSWLDSGNEFKRLTNKRFSDSIFFSNSSFRQLPLHRRRHGSSIAKPLIKFNNSVPIEPGSFYRAFMEYEESSIRMNSCYKGEDGKEEETVDDVTFKFEDCPYIVSTDVR</sequence>
<dbReference type="InterPro" id="IPR038648">
    <property type="entry name" value="PHR_sf"/>
</dbReference>
<dbReference type="Proteomes" id="UP000675881">
    <property type="component" value="Chromosome 5"/>
</dbReference>
<gene>
    <name evidence="1" type="ORF">LSAA_10824</name>
</gene>
<keyword evidence="2" id="KW-1185">Reference proteome</keyword>
<organism evidence="1 2">
    <name type="scientific">Lepeophtheirus salmonis</name>
    <name type="common">Salmon louse</name>
    <name type="synonym">Caligus salmonis</name>
    <dbReference type="NCBI Taxonomy" id="72036"/>
    <lineage>
        <taxon>Eukaryota</taxon>
        <taxon>Metazoa</taxon>
        <taxon>Ecdysozoa</taxon>
        <taxon>Arthropoda</taxon>
        <taxon>Crustacea</taxon>
        <taxon>Multicrustacea</taxon>
        <taxon>Hexanauplia</taxon>
        <taxon>Copepoda</taxon>
        <taxon>Siphonostomatoida</taxon>
        <taxon>Caligidae</taxon>
        <taxon>Lepeophtheirus</taxon>
    </lineage>
</organism>
<dbReference type="AlphaFoldDB" id="A0A7R8H9A2"/>
<evidence type="ECO:0000313" key="1">
    <source>
        <dbReference type="EMBL" id="CAF2953270.1"/>
    </source>
</evidence>